<feature type="transmembrane region" description="Helical" evidence="1">
    <location>
        <begin position="57"/>
        <end position="81"/>
    </location>
</feature>
<protein>
    <recommendedName>
        <fullName evidence="4">DUF4386 domain-containing protein</fullName>
    </recommendedName>
</protein>
<evidence type="ECO:0000256" key="1">
    <source>
        <dbReference type="SAM" id="Phobius"/>
    </source>
</evidence>
<reference evidence="2 3" key="1">
    <citation type="submission" date="2021-03" db="EMBL/GenBank/DDBJ databases">
        <title>Sequencing the genomes of 1000 actinobacteria strains.</title>
        <authorList>
            <person name="Klenk H.-P."/>
        </authorList>
    </citation>
    <scope>NUCLEOTIDE SEQUENCE [LARGE SCALE GENOMIC DNA]</scope>
    <source>
        <strain evidence="2 3">DSM 14566</strain>
    </source>
</reference>
<dbReference type="RefSeq" id="WP_209900905.1">
    <property type="nucleotide sequence ID" value="NZ_BAAAJW010000002.1"/>
</dbReference>
<organism evidence="2 3">
    <name type="scientific">Brachybacterium sacelli</name>
    <dbReference type="NCBI Taxonomy" id="173364"/>
    <lineage>
        <taxon>Bacteria</taxon>
        <taxon>Bacillati</taxon>
        <taxon>Actinomycetota</taxon>
        <taxon>Actinomycetes</taxon>
        <taxon>Micrococcales</taxon>
        <taxon>Dermabacteraceae</taxon>
        <taxon>Brachybacterium</taxon>
    </lineage>
</organism>
<evidence type="ECO:0000313" key="3">
    <source>
        <dbReference type="Proteomes" id="UP001519290"/>
    </source>
</evidence>
<accession>A0ABS4WZI1</accession>
<sequence>MRTQSYHHPPAALRWLLVGVGASIVLLVGLPVLMVVKRPELVASIERETAGTLSEEWMARVVVFSIVYAIVLHLVDVILLLWLTPKVMRGRQWARITLTAYLVVAAAGSLYSAGMGGMYLAVVIPTDVLHVAMVALLWAPPSVRQFFAAHRGAARGAHS</sequence>
<dbReference type="EMBL" id="JAGIOD010000001">
    <property type="protein sequence ID" value="MBP2381612.1"/>
    <property type="molecule type" value="Genomic_DNA"/>
</dbReference>
<name>A0ABS4WZI1_9MICO</name>
<evidence type="ECO:0008006" key="4">
    <source>
        <dbReference type="Google" id="ProtNLM"/>
    </source>
</evidence>
<feature type="transmembrane region" description="Helical" evidence="1">
    <location>
        <begin position="12"/>
        <end position="37"/>
    </location>
</feature>
<keyword evidence="3" id="KW-1185">Reference proteome</keyword>
<keyword evidence="1" id="KW-1133">Transmembrane helix</keyword>
<evidence type="ECO:0000313" key="2">
    <source>
        <dbReference type="EMBL" id="MBP2381612.1"/>
    </source>
</evidence>
<comment type="caution">
    <text evidence="2">The sequence shown here is derived from an EMBL/GenBank/DDBJ whole genome shotgun (WGS) entry which is preliminary data.</text>
</comment>
<keyword evidence="1" id="KW-0472">Membrane</keyword>
<gene>
    <name evidence="2" type="ORF">JOF43_001569</name>
</gene>
<dbReference type="Proteomes" id="UP001519290">
    <property type="component" value="Unassembled WGS sequence"/>
</dbReference>
<proteinExistence type="predicted"/>
<keyword evidence="1" id="KW-0812">Transmembrane</keyword>